<evidence type="ECO:0000256" key="6">
    <source>
        <dbReference type="SAM" id="MobiDB-lite"/>
    </source>
</evidence>
<evidence type="ECO:0000313" key="8">
    <source>
        <dbReference type="EMBL" id="KAK4769251.1"/>
    </source>
</evidence>
<keyword evidence="3" id="KW-0449">Lipoprotein</keyword>
<organism evidence="8 9">
    <name type="scientific">Trapa natans</name>
    <name type="common">Water chestnut</name>
    <dbReference type="NCBI Taxonomy" id="22666"/>
    <lineage>
        <taxon>Eukaryota</taxon>
        <taxon>Viridiplantae</taxon>
        <taxon>Streptophyta</taxon>
        <taxon>Embryophyta</taxon>
        <taxon>Tracheophyta</taxon>
        <taxon>Spermatophyta</taxon>
        <taxon>Magnoliopsida</taxon>
        <taxon>eudicotyledons</taxon>
        <taxon>Gunneridae</taxon>
        <taxon>Pentapetalae</taxon>
        <taxon>rosids</taxon>
        <taxon>malvids</taxon>
        <taxon>Myrtales</taxon>
        <taxon>Lythraceae</taxon>
        <taxon>Trapa</taxon>
    </lineage>
</organism>
<evidence type="ECO:0000256" key="5">
    <source>
        <dbReference type="ARBA" id="ARBA00024045"/>
    </source>
</evidence>
<feature type="compositionally biased region" description="Polar residues" evidence="6">
    <location>
        <begin position="99"/>
        <end position="114"/>
    </location>
</feature>
<evidence type="ECO:0000259" key="7">
    <source>
        <dbReference type="PROSITE" id="PS50846"/>
    </source>
</evidence>
<dbReference type="AlphaFoldDB" id="A0AAN7KTS4"/>
<comment type="caution">
    <text evidence="8">The sequence shown here is derived from an EMBL/GenBank/DDBJ whole genome shotgun (WGS) entry which is preliminary data.</text>
</comment>
<keyword evidence="2" id="KW-0479">Metal-binding</keyword>
<dbReference type="SUPFAM" id="SSF55008">
    <property type="entry name" value="HMA, heavy metal-associated domain"/>
    <property type="match status" value="1"/>
</dbReference>
<feature type="region of interest" description="Disordered" evidence="6">
    <location>
        <begin position="95"/>
        <end position="193"/>
    </location>
</feature>
<gene>
    <name evidence="8" type="ORF">SAY86_027401</name>
</gene>
<name>A0AAN7KTS4_TRANT</name>
<dbReference type="Pfam" id="PF00403">
    <property type="entry name" value="HMA"/>
    <property type="match status" value="1"/>
</dbReference>
<dbReference type="Gene3D" id="3.30.70.100">
    <property type="match status" value="1"/>
</dbReference>
<accession>A0AAN7KTS4</accession>
<sequence length="438" mass="46930">MSSQHGNMKNQICVLRVNIHCEGCKKKVKKLLQKIEGVDGTVVDAEQGKVTVSGYVHPNVLIKKLSKSGKHAELWAAAKNSLYAVENRRLQFDKLNKPQKGSNNGYTKDLSMTNVGPKPKAPKPVKFDLTDDGFYGSDGEFRDDGKNGFELGLGRRPPLRTPTRGGGDGRHGLKEKKKGAHGTGKDGDDKGKKKRGFFMFRSLFFRGFGLKKKSKNSSGGGSAKEGGVKQGAIEFKKGGKNGGWMVENGKNGGKAMGDNSKGEDNRINGYGGGGKASDYQGMDLGNLRKGSTAAAAGGDGSHRGYRNGGLVSQVGHMGNHAMGSMDNYHTTACPMGPEGPIYNNAFAPMGLYAAVSQLGGMGNYQPVHGLPGSVNGVYFHGHGPINRQYTAVMMSQPPYVQQPNGMFHPMMHGRPPHHASDGYTNMFNDENTESCSIM</sequence>
<dbReference type="PANTHER" id="PTHR45868">
    <property type="entry name" value="HEAVY METAL-ASSOCIATED ISOPRENYLATED PLANT PROTEIN 33-RELATED"/>
    <property type="match status" value="1"/>
</dbReference>
<dbReference type="CDD" id="cd00371">
    <property type="entry name" value="HMA"/>
    <property type="match status" value="1"/>
</dbReference>
<keyword evidence="1" id="KW-0488">Methylation</keyword>
<evidence type="ECO:0000256" key="3">
    <source>
        <dbReference type="ARBA" id="ARBA00023288"/>
    </source>
</evidence>
<feature type="region of interest" description="Disordered" evidence="6">
    <location>
        <begin position="211"/>
        <end position="264"/>
    </location>
</feature>
<keyword evidence="4" id="KW-0636">Prenylation</keyword>
<protein>
    <recommendedName>
        <fullName evidence="7">HMA domain-containing protein</fullName>
    </recommendedName>
</protein>
<reference evidence="8 9" key="1">
    <citation type="journal article" date="2023" name="Hortic Res">
        <title>Pangenome of water caltrop reveals structural variations and asymmetric subgenome divergence after allopolyploidization.</title>
        <authorList>
            <person name="Zhang X."/>
            <person name="Chen Y."/>
            <person name="Wang L."/>
            <person name="Yuan Y."/>
            <person name="Fang M."/>
            <person name="Shi L."/>
            <person name="Lu R."/>
            <person name="Comes H.P."/>
            <person name="Ma Y."/>
            <person name="Chen Y."/>
            <person name="Huang G."/>
            <person name="Zhou Y."/>
            <person name="Zheng Z."/>
            <person name="Qiu Y."/>
        </authorList>
    </citation>
    <scope>NUCLEOTIDE SEQUENCE [LARGE SCALE GENOMIC DNA]</scope>
    <source>
        <strain evidence="8">F231</strain>
    </source>
</reference>
<dbReference type="Proteomes" id="UP001346149">
    <property type="component" value="Unassembled WGS sequence"/>
</dbReference>
<keyword evidence="9" id="KW-1185">Reference proteome</keyword>
<comment type="similarity">
    <text evidence="5">Belongs to the HIPP family.</text>
</comment>
<evidence type="ECO:0000256" key="2">
    <source>
        <dbReference type="ARBA" id="ARBA00022723"/>
    </source>
</evidence>
<evidence type="ECO:0000256" key="4">
    <source>
        <dbReference type="ARBA" id="ARBA00023289"/>
    </source>
</evidence>
<dbReference type="PROSITE" id="PS50846">
    <property type="entry name" value="HMA_2"/>
    <property type="match status" value="1"/>
</dbReference>
<proteinExistence type="inferred from homology"/>
<dbReference type="PANTHER" id="PTHR45868:SF83">
    <property type="entry name" value="HEAVY METAL-ASSOCIATED ISOPRENYLATED PLANT PROTEIN 33"/>
    <property type="match status" value="1"/>
</dbReference>
<dbReference type="EMBL" id="JAXQNO010000021">
    <property type="protein sequence ID" value="KAK4769251.1"/>
    <property type="molecule type" value="Genomic_DNA"/>
</dbReference>
<evidence type="ECO:0000313" key="9">
    <source>
        <dbReference type="Proteomes" id="UP001346149"/>
    </source>
</evidence>
<dbReference type="InterPro" id="IPR036163">
    <property type="entry name" value="HMA_dom_sf"/>
</dbReference>
<evidence type="ECO:0000256" key="1">
    <source>
        <dbReference type="ARBA" id="ARBA00022481"/>
    </source>
</evidence>
<dbReference type="GO" id="GO:0046872">
    <property type="term" value="F:metal ion binding"/>
    <property type="evidence" value="ECO:0007669"/>
    <property type="project" value="UniProtKB-KW"/>
</dbReference>
<feature type="domain" description="HMA" evidence="7">
    <location>
        <begin position="10"/>
        <end position="73"/>
    </location>
</feature>
<dbReference type="InterPro" id="IPR006121">
    <property type="entry name" value="HMA_dom"/>
</dbReference>